<dbReference type="EMBL" id="BGZK01001221">
    <property type="protein sequence ID" value="GBP74765.1"/>
    <property type="molecule type" value="Genomic_DNA"/>
</dbReference>
<evidence type="ECO:0000256" key="1">
    <source>
        <dbReference type="SAM" id="MobiDB-lite"/>
    </source>
</evidence>
<comment type="caution">
    <text evidence="2">The sequence shown here is derived from an EMBL/GenBank/DDBJ whole genome shotgun (WGS) entry which is preliminary data.</text>
</comment>
<feature type="region of interest" description="Disordered" evidence="1">
    <location>
        <begin position="133"/>
        <end position="155"/>
    </location>
</feature>
<keyword evidence="3" id="KW-1185">Reference proteome</keyword>
<accession>A0A4C1YKA5</accession>
<feature type="compositionally biased region" description="Pro residues" evidence="1">
    <location>
        <begin position="138"/>
        <end position="155"/>
    </location>
</feature>
<name>A0A4C1YKA5_EUMVA</name>
<evidence type="ECO:0000313" key="3">
    <source>
        <dbReference type="Proteomes" id="UP000299102"/>
    </source>
</evidence>
<protein>
    <submittedName>
        <fullName evidence="2">Uncharacterized protein</fullName>
    </submittedName>
</protein>
<proteinExistence type="predicted"/>
<dbReference type="Proteomes" id="UP000299102">
    <property type="component" value="Unassembled WGS sequence"/>
</dbReference>
<feature type="region of interest" description="Disordered" evidence="1">
    <location>
        <begin position="189"/>
        <end position="234"/>
    </location>
</feature>
<feature type="compositionally biased region" description="Basic residues" evidence="1">
    <location>
        <begin position="208"/>
        <end position="221"/>
    </location>
</feature>
<reference evidence="2 3" key="1">
    <citation type="journal article" date="2019" name="Commun. Biol.">
        <title>The bagworm genome reveals a unique fibroin gene that provides high tensile strength.</title>
        <authorList>
            <person name="Kono N."/>
            <person name="Nakamura H."/>
            <person name="Ohtoshi R."/>
            <person name="Tomita M."/>
            <person name="Numata K."/>
            <person name="Arakawa K."/>
        </authorList>
    </citation>
    <scope>NUCLEOTIDE SEQUENCE [LARGE SCALE GENOMIC DNA]</scope>
</reference>
<gene>
    <name evidence="2" type="ORF">EVAR_45094_1</name>
</gene>
<sequence>MAYDILYETIDNSSSSPSSLDLQPVAMTERDKSRYTEGSISVRVPRLVRAEAACGGRQAAGGARATRTINNTRLTLMRMDALWVPSDEGRRRPARAVGAEVTIRRRGARCVRATLLTGSQWRRRPTVWRQAARVAPHPAAPALPRPPPPAARRTIPPPPATRHLVAPLHRPPKNFPHRAGKIDGAARPLNKFGKTHGAPAASLSPHTARARAPRPGRRRHHSESWCTPPAPDNRDEIAITAENRLLLRFFVPFSIFQ</sequence>
<organism evidence="2 3">
    <name type="scientific">Eumeta variegata</name>
    <name type="common">Bagworm moth</name>
    <name type="synonym">Eumeta japonica</name>
    <dbReference type="NCBI Taxonomy" id="151549"/>
    <lineage>
        <taxon>Eukaryota</taxon>
        <taxon>Metazoa</taxon>
        <taxon>Ecdysozoa</taxon>
        <taxon>Arthropoda</taxon>
        <taxon>Hexapoda</taxon>
        <taxon>Insecta</taxon>
        <taxon>Pterygota</taxon>
        <taxon>Neoptera</taxon>
        <taxon>Endopterygota</taxon>
        <taxon>Lepidoptera</taxon>
        <taxon>Glossata</taxon>
        <taxon>Ditrysia</taxon>
        <taxon>Tineoidea</taxon>
        <taxon>Psychidae</taxon>
        <taxon>Oiketicinae</taxon>
        <taxon>Eumeta</taxon>
    </lineage>
</organism>
<evidence type="ECO:0000313" key="2">
    <source>
        <dbReference type="EMBL" id="GBP74765.1"/>
    </source>
</evidence>
<dbReference type="AlphaFoldDB" id="A0A4C1YKA5"/>
<dbReference type="OrthoDB" id="7453092at2759"/>